<evidence type="ECO:0000313" key="1">
    <source>
        <dbReference type="EMBL" id="ALP92890.1"/>
    </source>
</evidence>
<sequence>MDKLMEFLMEQEVRENETVEVDIAGFPYPFVVRATTEAESKSIRKTCQKVTFDKKSRQKSAETDSDLYNSRLVAACCVSPNFKDAQLQAKYGVVGAEALIDAMLKPGQFIDLLLAVQEINGFSSDMDELRDEAKN</sequence>
<dbReference type="Gene3D" id="3.30.2220.30">
    <property type="match status" value="1"/>
</dbReference>
<dbReference type="Proteomes" id="UP000064844">
    <property type="component" value="Chromosome"/>
</dbReference>
<reference evidence="1 2" key="1">
    <citation type="journal article" date="2015" name="Nat. Commun.">
        <title>Production of butyrate from lysine and the Amadori product fructoselysine by a human gut commensal.</title>
        <authorList>
            <person name="Bui T.P."/>
            <person name="Ritari J."/>
            <person name="Boeren S."/>
            <person name="de Waard P."/>
            <person name="Plugge C.M."/>
            <person name="de Vos W.M."/>
        </authorList>
    </citation>
    <scope>NUCLEOTIDE SEQUENCE [LARGE SCALE GENOMIC DNA]</scope>
    <source>
        <strain evidence="1 2">AF211</strain>
    </source>
</reference>
<dbReference type="AlphaFoldDB" id="A0A0S2W0P7"/>
<protein>
    <submittedName>
        <fullName evidence="1">Phage protein</fullName>
    </submittedName>
</protein>
<accession>A0A0S2W0P7</accession>
<dbReference type="InterPro" id="IPR014986">
    <property type="entry name" value="XkdN-like"/>
</dbReference>
<organism evidence="1 2">
    <name type="scientific">Intestinimonas butyriciproducens</name>
    <dbReference type="NCBI Taxonomy" id="1297617"/>
    <lineage>
        <taxon>Bacteria</taxon>
        <taxon>Bacillati</taxon>
        <taxon>Bacillota</taxon>
        <taxon>Clostridia</taxon>
        <taxon>Eubacteriales</taxon>
        <taxon>Intestinimonas</taxon>
    </lineage>
</organism>
<dbReference type="EMBL" id="CP011307">
    <property type="protein sequence ID" value="ALP92890.1"/>
    <property type="molecule type" value="Genomic_DNA"/>
</dbReference>
<dbReference type="eggNOG" id="ENOG50334J1">
    <property type="taxonomic scope" value="Bacteria"/>
</dbReference>
<reference evidence="2" key="2">
    <citation type="submission" date="2015-04" db="EMBL/GenBank/DDBJ databases">
        <title>A butyrogenic pathway from the amino acid lysine in a human gut commensal.</title>
        <authorList>
            <person name="de Vos W.M."/>
            <person name="Bui N.T.P."/>
            <person name="Plugge C.M."/>
            <person name="Ritari J."/>
        </authorList>
    </citation>
    <scope>NUCLEOTIDE SEQUENCE [LARGE SCALE GENOMIC DNA]</scope>
    <source>
        <strain evidence="2">AF211</strain>
    </source>
</reference>
<keyword evidence="2" id="KW-1185">Reference proteome</keyword>
<dbReference type="RefSeq" id="WP_033118879.1">
    <property type="nucleotide sequence ID" value="NZ_CALICV010000130.1"/>
</dbReference>
<proteinExistence type="predicted"/>
<gene>
    <name evidence="1" type="ORF">IB211_00495</name>
</gene>
<name>A0A0S2W0P7_9FIRM</name>
<dbReference type="InterPro" id="IPR038559">
    <property type="entry name" value="XkdN-like_sf"/>
</dbReference>
<dbReference type="STRING" id="1297617.IB211_00495"/>
<dbReference type="Pfam" id="PF08890">
    <property type="entry name" value="Phage_TAC_5"/>
    <property type="match status" value="1"/>
</dbReference>
<dbReference type="KEGG" id="ibu:IB211_00495"/>
<evidence type="ECO:0000313" key="2">
    <source>
        <dbReference type="Proteomes" id="UP000064844"/>
    </source>
</evidence>